<dbReference type="InterPro" id="IPR014729">
    <property type="entry name" value="Rossmann-like_a/b/a_fold"/>
</dbReference>
<reference evidence="2" key="2">
    <citation type="submission" date="2022-01" db="EMBL/GenBank/DDBJ databases">
        <authorList>
            <person name="Yamashiro T."/>
            <person name="Shiraishi A."/>
            <person name="Satake H."/>
            <person name="Nakayama K."/>
        </authorList>
    </citation>
    <scope>NUCLEOTIDE SEQUENCE</scope>
</reference>
<dbReference type="Proteomes" id="UP001151760">
    <property type="component" value="Unassembled WGS sequence"/>
</dbReference>
<gene>
    <name evidence="2" type="ORF">Tco_1016188</name>
</gene>
<sequence>MHKTTSILSNVSTTSLFIVPRSAAQSALTIAGTYYLSSLRQADLNSFSSYTSIGSINDTVLNALLCVNDSTAVGKQKFRPTYMLSDGRSKRAGRARRLSSSDINDHKSGDPHQTRVLTASSVAVGDEKSRTIRTTLFK</sequence>
<evidence type="ECO:0000256" key="1">
    <source>
        <dbReference type="SAM" id="MobiDB-lite"/>
    </source>
</evidence>
<protein>
    <submittedName>
        <fullName evidence="2">FAD synthase-like protein</fullName>
    </submittedName>
</protein>
<feature type="compositionally biased region" description="Basic and acidic residues" evidence="1">
    <location>
        <begin position="103"/>
        <end position="112"/>
    </location>
</feature>
<comment type="caution">
    <text evidence="2">The sequence shown here is derived from an EMBL/GenBank/DDBJ whole genome shotgun (WGS) entry which is preliminary data.</text>
</comment>
<proteinExistence type="predicted"/>
<keyword evidence="3" id="KW-1185">Reference proteome</keyword>
<dbReference type="Gene3D" id="3.40.50.620">
    <property type="entry name" value="HUPs"/>
    <property type="match status" value="1"/>
</dbReference>
<evidence type="ECO:0000313" key="3">
    <source>
        <dbReference type="Proteomes" id="UP001151760"/>
    </source>
</evidence>
<accession>A0ABQ5FMY8</accession>
<feature type="region of interest" description="Disordered" evidence="1">
    <location>
        <begin position="84"/>
        <end position="112"/>
    </location>
</feature>
<reference evidence="2" key="1">
    <citation type="journal article" date="2022" name="Int. J. Mol. Sci.">
        <title>Draft Genome of Tanacetum Coccineum: Genomic Comparison of Closely Related Tanacetum-Family Plants.</title>
        <authorList>
            <person name="Yamashiro T."/>
            <person name="Shiraishi A."/>
            <person name="Nakayama K."/>
            <person name="Satake H."/>
        </authorList>
    </citation>
    <scope>NUCLEOTIDE SEQUENCE</scope>
</reference>
<name>A0ABQ5FMY8_9ASTR</name>
<evidence type="ECO:0000313" key="2">
    <source>
        <dbReference type="EMBL" id="GJT64708.1"/>
    </source>
</evidence>
<dbReference type="EMBL" id="BQNB010017568">
    <property type="protein sequence ID" value="GJT64708.1"/>
    <property type="molecule type" value="Genomic_DNA"/>
</dbReference>
<organism evidence="2 3">
    <name type="scientific">Tanacetum coccineum</name>
    <dbReference type="NCBI Taxonomy" id="301880"/>
    <lineage>
        <taxon>Eukaryota</taxon>
        <taxon>Viridiplantae</taxon>
        <taxon>Streptophyta</taxon>
        <taxon>Embryophyta</taxon>
        <taxon>Tracheophyta</taxon>
        <taxon>Spermatophyta</taxon>
        <taxon>Magnoliopsida</taxon>
        <taxon>eudicotyledons</taxon>
        <taxon>Gunneridae</taxon>
        <taxon>Pentapetalae</taxon>
        <taxon>asterids</taxon>
        <taxon>campanulids</taxon>
        <taxon>Asterales</taxon>
        <taxon>Asteraceae</taxon>
        <taxon>Asteroideae</taxon>
        <taxon>Anthemideae</taxon>
        <taxon>Anthemidinae</taxon>
        <taxon>Tanacetum</taxon>
    </lineage>
</organism>